<dbReference type="PANTHER" id="PTHR12110:SF48">
    <property type="entry name" value="BLL3656 PROTEIN"/>
    <property type="match status" value="1"/>
</dbReference>
<dbReference type="Pfam" id="PF01261">
    <property type="entry name" value="AP_endonuc_2"/>
    <property type="match status" value="1"/>
</dbReference>
<proteinExistence type="predicted"/>
<keyword evidence="3" id="KW-1185">Reference proteome</keyword>
<organism evidence="2 3">
    <name type="scientific">Mycolicibacterium canariasense</name>
    <name type="common">Mycobacterium canariasense</name>
    <dbReference type="NCBI Taxonomy" id="228230"/>
    <lineage>
        <taxon>Bacteria</taxon>
        <taxon>Bacillati</taxon>
        <taxon>Actinomycetota</taxon>
        <taxon>Actinomycetes</taxon>
        <taxon>Mycobacteriales</taxon>
        <taxon>Mycobacteriaceae</taxon>
        <taxon>Mycolicibacterium</taxon>
    </lineage>
</organism>
<dbReference type="EMBL" id="BCSY01000135">
    <property type="protein sequence ID" value="GAS99485.1"/>
    <property type="molecule type" value="Genomic_DNA"/>
</dbReference>
<sequence>MTEPGLVASYITLAGSGFTEPPRYTFRERCEAASAAGFTGIGIHVTDLDVLTPLDVEQILADTGLVLREIEFLAGWINPDDGANAQATMQRVAALAERVGGDHVSAGDFSGAALDMKAAAQRLIQLANTAHGVGLRIALEAFAWSAVNTVEKADALLCQADTPAVGHLLDVWHFFNTGADLGTLQHLPAQRIAAVQLNDGPRVYNDFLWNARNTRYLPGDGELEVRGFLDTLAGIGYTGPYCVEVNYPEFRTYSVADAAKRAYDATASYFT</sequence>
<dbReference type="AlphaFoldDB" id="A0A124E3C0"/>
<protein>
    <submittedName>
        <fullName evidence="2">Xylose isomerase domain protein TIM barrel</fullName>
    </submittedName>
</protein>
<reference evidence="3" key="2">
    <citation type="submission" date="2016-02" db="EMBL/GenBank/DDBJ databases">
        <title>Draft genome sequence of five rapidly growing Mycobacterium species.</title>
        <authorList>
            <person name="Katahira K."/>
            <person name="Gotou Y."/>
            <person name="Iida K."/>
            <person name="Ogura Y."/>
            <person name="Hayashi T."/>
        </authorList>
    </citation>
    <scope>NUCLEOTIDE SEQUENCE [LARGE SCALE GENOMIC DNA]</scope>
    <source>
        <strain evidence="3">JCM15298</strain>
    </source>
</reference>
<evidence type="ECO:0000259" key="1">
    <source>
        <dbReference type="Pfam" id="PF01261"/>
    </source>
</evidence>
<name>A0A124E3C0_MYCCR</name>
<comment type="caution">
    <text evidence="2">The sequence shown here is derived from an EMBL/GenBank/DDBJ whole genome shotgun (WGS) entry which is preliminary data.</text>
</comment>
<feature type="domain" description="Xylose isomerase-like TIM barrel" evidence="1">
    <location>
        <begin position="31"/>
        <end position="254"/>
    </location>
</feature>
<dbReference type="InterPro" id="IPR036237">
    <property type="entry name" value="Xyl_isomerase-like_sf"/>
</dbReference>
<reference evidence="3" key="1">
    <citation type="journal article" date="2016" name="Genome Announc.">
        <title>Draft Genome Sequences of Five Rapidly Growing Mycobacterium Species, M. thermoresistibile, M. fortuitum subsp. acetamidolyticum, M. canariasense, M. brisbanense, and M. novocastrense.</title>
        <authorList>
            <person name="Katahira K."/>
            <person name="Ogura Y."/>
            <person name="Gotoh Y."/>
            <person name="Hayashi T."/>
        </authorList>
    </citation>
    <scope>NUCLEOTIDE SEQUENCE [LARGE SCALE GENOMIC DNA]</scope>
    <source>
        <strain evidence="3">JCM15298</strain>
    </source>
</reference>
<dbReference type="InterPro" id="IPR013022">
    <property type="entry name" value="Xyl_isomerase-like_TIM-brl"/>
</dbReference>
<keyword evidence="2" id="KW-0413">Isomerase</keyword>
<accession>A0A124E3C0</accession>
<evidence type="ECO:0000313" key="3">
    <source>
        <dbReference type="Proteomes" id="UP000069443"/>
    </source>
</evidence>
<dbReference type="Proteomes" id="UP000069443">
    <property type="component" value="Unassembled WGS sequence"/>
</dbReference>
<dbReference type="Gene3D" id="3.20.20.150">
    <property type="entry name" value="Divalent-metal-dependent TIM barrel enzymes"/>
    <property type="match status" value="1"/>
</dbReference>
<dbReference type="SUPFAM" id="SSF51658">
    <property type="entry name" value="Xylose isomerase-like"/>
    <property type="match status" value="1"/>
</dbReference>
<gene>
    <name evidence="2" type="ORF">RMCC_6450</name>
</gene>
<dbReference type="STRING" id="228230.RMCC_6450"/>
<dbReference type="InterPro" id="IPR050312">
    <property type="entry name" value="IolE/XylAMocC-like"/>
</dbReference>
<dbReference type="GO" id="GO:0016853">
    <property type="term" value="F:isomerase activity"/>
    <property type="evidence" value="ECO:0007669"/>
    <property type="project" value="UniProtKB-KW"/>
</dbReference>
<evidence type="ECO:0000313" key="2">
    <source>
        <dbReference type="EMBL" id="GAS99485.1"/>
    </source>
</evidence>
<dbReference type="PANTHER" id="PTHR12110">
    <property type="entry name" value="HYDROXYPYRUVATE ISOMERASE"/>
    <property type="match status" value="1"/>
</dbReference>
<dbReference type="RefSeq" id="WP_062660137.1">
    <property type="nucleotide sequence ID" value="NZ_BCSY01000135.1"/>
</dbReference>